<feature type="compositionally biased region" description="Low complexity" evidence="1">
    <location>
        <begin position="41"/>
        <end position="52"/>
    </location>
</feature>
<feature type="compositionally biased region" description="Pro residues" evidence="1">
    <location>
        <begin position="82"/>
        <end position="92"/>
    </location>
</feature>
<sequence length="92" mass="9695">MDGAQEGEQRASRTPKPLLSPQGSVRLTLRAGRRRGREARTCSTSSSASRARGGPEAPELAGLRAGPGHHQPRPQGPRADTPVPPQPDAREG</sequence>
<accession>M3Y712</accession>
<reference evidence="2" key="1">
    <citation type="submission" date="2024-06" db="UniProtKB">
        <authorList>
            <consortium name="Ensembl"/>
        </authorList>
    </citation>
    <scope>IDENTIFICATION</scope>
</reference>
<organism evidence="2">
    <name type="scientific">Mustela putorius furo</name>
    <name type="common">European domestic ferret</name>
    <name type="synonym">Mustela furo</name>
    <dbReference type="NCBI Taxonomy" id="9669"/>
    <lineage>
        <taxon>Eukaryota</taxon>
        <taxon>Metazoa</taxon>
        <taxon>Chordata</taxon>
        <taxon>Craniata</taxon>
        <taxon>Vertebrata</taxon>
        <taxon>Euteleostomi</taxon>
        <taxon>Mammalia</taxon>
        <taxon>Eutheria</taxon>
        <taxon>Laurasiatheria</taxon>
        <taxon>Carnivora</taxon>
        <taxon>Caniformia</taxon>
        <taxon>Musteloidea</taxon>
        <taxon>Mustelidae</taxon>
        <taxon>Mustelinae</taxon>
        <taxon>Mustela</taxon>
    </lineage>
</organism>
<dbReference type="EMBL" id="AEYP01077341">
    <property type="status" value="NOT_ANNOTATED_CDS"/>
    <property type="molecule type" value="Genomic_DNA"/>
</dbReference>
<proteinExistence type="predicted"/>
<evidence type="ECO:0000313" key="2">
    <source>
        <dbReference type="Ensembl" id="ENSMPUP00000007116.1"/>
    </source>
</evidence>
<dbReference type="HOGENOM" id="CLU_2412666_0_0_1"/>
<feature type="region of interest" description="Disordered" evidence="1">
    <location>
        <begin position="1"/>
        <end position="92"/>
    </location>
</feature>
<protein>
    <submittedName>
        <fullName evidence="2">Uncharacterized protein</fullName>
    </submittedName>
</protein>
<dbReference type="AlphaFoldDB" id="M3Y712"/>
<dbReference type="Ensembl" id="ENSMPUT00000007235.1">
    <property type="protein sequence ID" value="ENSMPUP00000007116.1"/>
    <property type="gene ID" value="ENSMPUG00000007174.1"/>
</dbReference>
<name>M3Y712_MUSPF</name>
<evidence type="ECO:0000256" key="1">
    <source>
        <dbReference type="SAM" id="MobiDB-lite"/>
    </source>
</evidence>
<dbReference type="InParanoid" id="M3Y712"/>